<dbReference type="GeneID" id="90996553"/>
<gene>
    <name evidence="3" type="ORF">SAMN02745784_00591</name>
</gene>
<feature type="transmembrane region" description="Helical" evidence="1">
    <location>
        <begin position="76"/>
        <end position="92"/>
    </location>
</feature>
<evidence type="ECO:0000256" key="1">
    <source>
        <dbReference type="SAM" id="Phobius"/>
    </source>
</evidence>
<dbReference type="STRING" id="1123404.SAMN02745784_00591"/>
<dbReference type="RefSeq" id="WP_072972996.1">
    <property type="nucleotide sequence ID" value="NZ_FQTY01000002.1"/>
</dbReference>
<dbReference type="Proteomes" id="UP000184114">
    <property type="component" value="Unassembled WGS sequence"/>
</dbReference>
<evidence type="ECO:0000313" key="4">
    <source>
        <dbReference type="Proteomes" id="UP000184114"/>
    </source>
</evidence>
<feature type="domain" description="DUF6199" evidence="2">
    <location>
        <begin position="12"/>
        <end position="68"/>
    </location>
</feature>
<protein>
    <recommendedName>
        <fullName evidence="2">DUF6199 domain-containing protein</fullName>
    </recommendedName>
</protein>
<proteinExistence type="predicted"/>
<feature type="transmembrane region" description="Helical" evidence="1">
    <location>
        <begin position="6"/>
        <end position="23"/>
    </location>
</feature>
<dbReference type="EMBL" id="FQTY01000002">
    <property type="protein sequence ID" value="SHE41651.1"/>
    <property type="molecule type" value="Genomic_DNA"/>
</dbReference>
<feature type="transmembrane region" description="Helical" evidence="1">
    <location>
        <begin position="50"/>
        <end position="70"/>
    </location>
</feature>
<accession>A0A1M4TB32</accession>
<dbReference type="AlphaFoldDB" id="A0A1M4TB32"/>
<name>A0A1M4TB32_9FIRM</name>
<keyword evidence="1" id="KW-0812">Transmembrane</keyword>
<evidence type="ECO:0000259" key="2">
    <source>
        <dbReference type="Pfam" id="PF19701"/>
    </source>
</evidence>
<keyword evidence="1" id="KW-1133">Transmembrane helix</keyword>
<dbReference type="InterPro" id="IPR045679">
    <property type="entry name" value="DUF6199"/>
</dbReference>
<reference evidence="4" key="1">
    <citation type="submission" date="2016-11" db="EMBL/GenBank/DDBJ databases">
        <authorList>
            <person name="Varghese N."/>
            <person name="Submissions S."/>
        </authorList>
    </citation>
    <scope>NUCLEOTIDE SEQUENCE [LARGE SCALE GENOMIC DNA]</scope>
    <source>
        <strain evidence="4">DSM 18095</strain>
    </source>
</reference>
<sequence>MLELIVFGIILLPILIFIIYSIIHPEEVMLWGNRWKYKGEIEPTEEYIKYLRATSIISLLLIISIITILFNSLYGTIFLILSVSISLYYFLIK</sequence>
<evidence type="ECO:0000313" key="3">
    <source>
        <dbReference type="EMBL" id="SHE41651.1"/>
    </source>
</evidence>
<organism evidence="3 4">
    <name type="scientific">Tissierella praeacuta DSM 18095</name>
    <dbReference type="NCBI Taxonomy" id="1123404"/>
    <lineage>
        <taxon>Bacteria</taxon>
        <taxon>Bacillati</taxon>
        <taxon>Bacillota</taxon>
        <taxon>Tissierellia</taxon>
        <taxon>Tissierellales</taxon>
        <taxon>Tissierellaceae</taxon>
        <taxon>Tissierella</taxon>
    </lineage>
</organism>
<keyword evidence="4" id="KW-1185">Reference proteome</keyword>
<dbReference type="Pfam" id="PF19701">
    <property type="entry name" value="DUF6199"/>
    <property type="match status" value="1"/>
</dbReference>
<keyword evidence="1" id="KW-0472">Membrane</keyword>